<dbReference type="InParanoid" id="B7PQD5"/>
<evidence type="ECO:0000313" key="1">
    <source>
        <dbReference type="EMBL" id="EEC08807.1"/>
    </source>
</evidence>
<name>B7PQD5_IXOSC</name>
<proteinExistence type="predicted"/>
<dbReference type="EnsemblMetazoa" id="ISCW006278-RA">
    <property type="protein sequence ID" value="ISCW006278-PA"/>
    <property type="gene ID" value="ISCW006278"/>
</dbReference>
<accession>B7PQD5</accession>
<dbReference type="AlphaFoldDB" id="B7PQD5"/>
<reference evidence="1 3" key="1">
    <citation type="submission" date="2008-03" db="EMBL/GenBank/DDBJ databases">
        <title>Annotation of Ixodes scapularis.</title>
        <authorList>
            <consortium name="Ixodes scapularis Genome Project Consortium"/>
            <person name="Caler E."/>
            <person name="Hannick L.I."/>
            <person name="Bidwell S."/>
            <person name="Joardar V."/>
            <person name="Thiagarajan M."/>
            <person name="Amedeo P."/>
            <person name="Galinsky K.J."/>
            <person name="Schobel S."/>
            <person name="Inman J."/>
            <person name="Hostetler J."/>
            <person name="Miller J."/>
            <person name="Hammond M."/>
            <person name="Megy K."/>
            <person name="Lawson D."/>
            <person name="Kodira C."/>
            <person name="Sutton G."/>
            <person name="Meyer J."/>
            <person name="Hill C.A."/>
            <person name="Birren B."/>
            <person name="Nene V."/>
            <person name="Collins F."/>
            <person name="Alarcon-Chaidez F."/>
            <person name="Wikel S."/>
            <person name="Strausberg R."/>
        </authorList>
    </citation>
    <scope>NUCLEOTIDE SEQUENCE [LARGE SCALE GENOMIC DNA]</scope>
    <source>
        <strain evidence="3">Wikel</strain>
        <strain evidence="1">Wikel colony</strain>
    </source>
</reference>
<protein>
    <submittedName>
        <fullName evidence="1 2">Uncharacterized protein</fullName>
    </submittedName>
</protein>
<sequence length="50" mass="5404">MKLHAVRNYGRVGNSADSFGVHRSSLPKRFVIKSFLAKGTDVSDTALPGD</sequence>
<keyword evidence="3" id="KW-1185">Reference proteome</keyword>
<dbReference type="VEuPathDB" id="VectorBase:ISCW006278"/>
<dbReference type="EMBL" id="ABJB010966375">
    <property type="status" value="NOT_ANNOTATED_CDS"/>
    <property type="molecule type" value="Genomic_DNA"/>
</dbReference>
<evidence type="ECO:0000313" key="3">
    <source>
        <dbReference type="Proteomes" id="UP000001555"/>
    </source>
</evidence>
<dbReference type="PaxDb" id="6945-B7PQD5"/>
<dbReference type="HOGENOM" id="CLU_3126674_0_0_1"/>
<gene>
    <name evidence="1" type="ORF">IscW_ISCW006278</name>
</gene>
<dbReference type="VEuPathDB" id="VectorBase:ISCI006278"/>
<organism>
    <name type="scientific">Ixodes scapularis</name>
    <name type="common">Black-legged tick</name>
    <name type="synonym">Deer tick</name>
    <dbReference type="NCBI Taxonomy" id="6945"/>
    <lineage>
        <taxon>Eukaryota</taxon>
        <taxon>Metazoa</taxon>
        <taxon>Ecdysozoa</taxon>
        <taxon>Arthropoda</taxon>
        <taxon>Chelicerata</taxon>
        <taxon>Arachnida</taxon>
        <taxon>Acari</taxon>
        <taxon>Parasitiformes</taxon>
        <taxon>Ixodida</taxon>
        <taxon>Ixodoidea</taxon>
        <taxon>Ixodidae</taxon>
        <taxon>Ixodinae</taxon>
        <taxon>Ixodes</taxon>
    </lineage>
</organism>
<dbReference type="Proteomes" id="UP000001555">
    <property type="component" value="Unassembled WGS sequence"/>
</dbReference>
<reference evidence="2" key="2">
    <citation type="submission" date="2020-05" db="UniProtKB">
        <authorList>
            <consortium name="EnsemblMetazoa"/>
        </authorList>
    </citation>
    <scope>IDENTIFICATION</scope>
    <source>
        <strain evidence="2">wikel</strain>
    </source>
</reference>
<dbReference type="EMBL" id="DS764242">
    <property type="protein sequence ID" value="EEC08807.1"/>
    <property type="molecule type" value="Genomic_DNA"/>
</dbReference>
<evidence type="ECO:0000313" key="2">
    <source>
        <dbReference type="EnsemblMetazoa" id="ISCW006278-PA"/>
    </source>
</evidence>